<comment type="caution">
    <text evidence="1">The sequence shown here is derived from an EMBL/GenBank/DDBJ whole genome shotgun (WGS) entry which is preliminary data.</text>
</comment>
<evidence type="ECO:0000313" key="2">
    <source>
        <dbReference type="Proteomes" id="UP000550729"/>
    </source>
</evidence>
<keyword evidence="2" id="KW-1185">Reference proteome</keyword>
<proteinExistence type="predicted"/>
<dbReference type="AlphaFoldDB" id="A0A848KUJ6"/>
<accession>A0A848KUJ6</accession>
<organism evidence="1 2">
    <name type="scientific">Gordonia asplenii</name>
    <dbReference type="NCBI Taxonomy" id="2725283"/>
    <lineage>
        <taxon>Bacteria</taxon>
        <taxon>Bacillati</taxon>
        <taxon>Actinomycetota</taxon>
        <taxon>Actinomycetes</taxon>
        <taxon>Mycobacteriales</taxon>
        <taxon>Gordoniaceae</taxon>
        <taxon>Gordonia</taxon>
    </lineage>
</organism>
<dbReference type="EMBL" id="JABBNB010000009">
    <property type="protein sequence ID" value="NMO01687.1"/>
    <property type="molecule type" value="Genomic_DNA"/>
</dbReference>
<dbReference type="Proteomes" id="UP000550729">
    <property type="component" value="Unassembled WGS sequence"/>
</dbReference>
<sequence>MTADTARRSLAFLRLSFLAVWLAPRLTAKIFGLSPDERPGMTMLSRLIATREATLGAILLRSEGADADRQIDVVAAASTADLVGIGLLWRSGDIGARTAGLGLTTIIAQLTLAVTYRASRDNQDGVLTPCFP</sequence>
<protein>
    <submittedName>
        <fullName evidence="1">Uncharacterized protein</fullName>
    </submittedName>
</protein>
<evidence type="ECO:0000313" key="1">
    <source>
        <dbReference type="EMBL" id="NMO01687.1"/>
    </source>
</evidence>
<gene>
    <name evidence="1" type="ORF">HH308_10725</name>
</gene>
<name>A0A848KUJ6_9ACTN</name>
<reference evidence="1 2" key="1">
    <citation type="submission" date="2020-04" db="EMBL/GenBank/DDBJ databases">
        <title>Gordonia sp. nov. TBRC 11910.</title>
        <authorList>
            <person name="Suriyachadkun C."/>
        </authorList>
    </citation>
    <scope>NUCLEOTIDE SEQUENCE [LARGE SCALE GENOMIC DNA]</scope>
    <source>
        <strain evidence="1 2">TBRC 11910</strain>
    </source>
</reference>
<dbReference type="RefSeq" id="WP_170194194.1">
    <property type="nucleotide sequence ID" value="NZ_JABBNB010000009.1"/>
</dbReference>